<evidence type="ECO:0000256" key="1">
    <source>
        <dbReference type="HAMAP-Rule" id="MF_02088"/>
    </source>
</evidence>
<dbReference type="NCBIfam" id="TIGR00697">
    <property type="entry name" value="queuosine precursor transporter"/>
    <property type="match status" value="1"/>
</dbReference>
<feature type="transmembrane region" description="Helical" evidence="1">
    <location>
        <begin position="70"/>
        <end position="89"/>
    </location>
</feature>
<dbReference type="PANTHER" id="PTHR34300:SF2">
    <property type="entry name" value="QUEUOSINE PRECURSOR TRANSPORTER-RELATED"/>
    <property type="match status" value="1"/>
</dbReference>
<keyword evidence="3" id="KW-1185">Reference proteome</keyword>
<comment type="similarity">
    <text evidence="1">Belongs to the vitamin uptake transporter (VUT/ECF) (TC 2.A.88) family. Q precursor transporter subfamily.</text>
</comment>
<dbReference type="EMBL" id="JADNYM010000002">
    <property type="protein sequence ID" value="MBG0738183.1"/>
    <property type="molecule type" value="Genomic_DNA"/>
</dbReference>
<keyword evidence="1" id="KW-0812">Transmembrane</keyword>
<feature type="transmembrane region" description="Helical" evidence="1">
    <location>
        <begin position="96"/>
        <end position="120"/>
    </location>
</feature>
<dbReference type="HAMAP" id="MF_02088">
    <property type="entry name" value="Q_prec_transport"/>
    <property type="match status" value="1"/>
</dbReference>
<dbReference type="Pfam" id="PF02592">
    <property type="entry name" value="Vut_1"/>
    <property type="match status" value="1"/>
</dbReference>
<comment type="caution">
    <text evidence="2">The sequence shown here is derived from an EMBL/GenBank/DDBJ whole genome shotgun (WGS) entry which is preliminary data.</text>
</comment>
<sequence length="263" mass="28050">MPSPDKKTLQINASRSNQALGARKTPPSFASIGSPYFGIMLAFMAVIVILSNIGGSKGVQIGPITTDGGFFLFPFAYILGDVISEVYGFKVARRAILTTFALSIFASLTYWIIIILPGFTDDFGQAKQAAIEGALGPVPQIVLASLLGFLAGQTINSLIMVRLKARQGERRLWVRLMGSSGVGEFVDTLIFCSIAAPIIGITGFGMFANYVIVGFVYKTLVEYLFVPLTAVVIKWIKKREPTYGLGTGQLPGTPAGTPGASLV</sequence>
<dbReference type="PANTHER" id="PTHR34300">
    <property type="entry name" value="QUEUOSINE PRECURSOR TRANSPORTER-RELATED"/>
    <property type="match status" value="1"/>
</dbReference>
<keyword evidence="1" id="KW-1133">Transmembrane helix</keyword>
<feature type="transmembrane region" description="Helical" evidence="1">
    <location>
        <begin position="182"/>
        <end position="204"/>
    </location>
</feature>
<keyword evidence="1" id="KW-0472">Membrane</keyword>
<evidence type="ECO:0000313" key="2">
    <source>
        <dbReference type="EMBL" id="MBG0738183.1"/>
    </source>
</evidence>
<dbReference type="InterPro" id="IPR003744">
    <property type="entry name" value="YhhQ"/>
</dbReference>
<evidence type="ECO:0000313" key="3">
    <source>
        <dbReference type="Proteomes" id="UP000655366"/>
    </source>
</evidence>
<reference evidence="2 3" key="1">
    <citation type="submission" date="2020-11" db="EMBL/GenBank/DDBJ databases">
        <title>Arthrobacter antarcticus sp. nov., isolated from Antarctic Soil.</title>
        <authorList>
            <person name="Li J."/>
        </authorList>
    </citation>
    <scope>NUCLEOTIDE SEQUENCE [LARGE SCALE GENOMIC DNA]</scope>
    <source>
        <strain evidence="2 3">Z1-20</strain>
    </source>
</reference>
<organism evidence="2 3">
    <name type="scientific">Arthrobacter terrae</name>
    <dbReference type="NCBI Taxonomy" id="2935737"/>
    <lineage>
        <taxon>Bacteria</taxon>
        <taxon>Bacillati</taxon>
        <taxon>Actinomycetota</taxon>
        <taxon>Actinomycetes</taxon>
        <taxon>Micrococcales</taxon>
        <taxon>Micrococcaceae</taxon>
        <taxon>Arthrobacter</taxon>
    </lineage>
</organism>
<comment type="subcellular location">
    <subcellularLocation>
        <location evidence="1">Cell membrane</location>
        <topology evidence="1">Multi-pass membrane protein</topology>
    </subcellularLocation>
</comment>
<keyword evidence="1" id="KW-0813">Transport</keyword>
<protein>
    <recommendedName>
        <fullName evidence="1">Probable queuosine precursor transporter</fullName>
        <shortName evidence="1">Q precursor transporter</shortName>
    </recommendedName>
</protein>
<feature type="transmembrane region" description="Helical" evidence="1">
    <location>
        <begin position="140"/>
        <end position="161"/>
    </location>
</feature>
<feature type="transmembrane region" description="Helical" evidence="1">
    <location>
        <begin position="29"/>
        <end position="50"/>
    </location>
</feature>
<comment type="function">
    <text evidence="1">Involved in the import of queuosine (Q) precursors, required for Q precursor salvage.</text>
</comment>
<dbReference type="Proteomes" id="UP000655366">
    <property type="component" value="Unassembled WGS sequence"/>
</dbReference>
<proteinExistence type="inferred from homology"/>
<name>A0A931CGZ6_9MICC</name>
<dbReference type="GO" id="GO:0005886">
    <property type="term" value="C:plasma membrane"/>
    <property type="evidence" value="ECO:0007669"/>
    <property type="project" value="UniProtKB-SubCell"/>
</dbReference>
<dbReference type="RefSeq" id="WP_196395124.1">
    <property type="nucleotide sequence ID" value="NZ_JADNYM010000002.1"/>
</dbReference>
<dbReference type="GO" id="GO:0022857">
    <property type="term" value="F:transmembrane transporter activity"/>
    <property type="evidence" value="ECO:0007669"/>
    <property type="project" value="UniProtKB-UniRule"/>
</dbReference>
<feature type="transmembrane region" description="Helical" evidence="1">
    <location>
        <begin position="210"/>
        <end position="233"/>
    </location>
</feature>
<accession>A0A931CGZ6</accession>
<keyword evidence="1" id="KW-1003">Cell membrane</keyword>
<gene>
    <name evidence="2" type="ORF">IV500_01865</name>
</gene>
<dbReference type="AlphaFoldDB" id="A0A931CGZ6"/>